<dbReference type="PANTHER" id="PTHR46383:SF1">
    <property type="entry name" value="ASPARTATE AMINOTRANSFERASE"/>
    <property type="match status" value="1"/>
</dbReference>
<protein>
    <recommendedName>
        <fullName evidence="6">Aminotransferase</fullName>
        <ecNumber evidence="6">2.6.1.-</ecNumber>
    </recommendedName>
</protein>
<organism evidence="8">
    <name type="scientific">Aerophobetes bacterium</name>
    <dbReference type="NCBI Taxonomy" id="2030807"/>
    <lineage>
        <taxon>Bacteria</taxon>
        <taxon>Candidatus Aerophobota</taxon>
    </lineage>
</organism>
<dbReference type="InterPro" id="IPR004839">
    <property type="entry name" value="Aminotransferase_I/II_large"/>
</dbReference>
<keyword evidence="5" id="KW-0663">Pyridoxal phosphate</keyword>
<evidence type="ECO:0000313" key="8">
    <source>
        <dbReference type="EMBL" id="HHF98812.1"/>
    </source>
</evidence>
<reference evidence="8" key="1">
    <citation type="journal article" date="2020" name="mSystems">
        <title>Genome- and Community-Level Interaction Insights into Carbon Utilization and Element Cycling Functions of Hydrothermarchaeota in Hydrothermal Sediment.</title>
        <authorList>
            <person name="Zhou Z."/>
            <person name="Liu Y."/>
            <person name="Xu W."/>
            <person name="Pan J."/>
            <person name="Luo Z.H."/>
            <person name="Li M."/>
        </authorList>
    </citation>
    <scope>NUCLEOTIDE SEQUENCE [LARGE SCALE GENOMIC DNA]</scope>
    <source>
        <strain evidence="8">HyVt-92</strain>
    </source>
</reference>
<gene>
    <name evidence="8" type="ORF">ENL39_04930</name>
</gene>
<dbReference type="PROSITE" id="PS00105">
    <property type="entry name" value="AA_TRANSFER_CLASS_1"/>
    <property type="match status" value="1"/>
</dbReference>
<dbReference type="GO" id="GO:0030170">
    <property type="term" value="F:pyridoxal phosphate binding"/>
    <property type="evidence" value="ECO:0007669"/>
    <property type="project" value="InterPro"/>
</dbReference>
<feature type="domain" description="Aminotransferase class I/classII large" evidence="7">
    <location>
        <begin position="31"/>
        <end position="389"/>
    </location>
</feature>
<accession>A0A7V5I1P4</accession>
<comment type="similarity">
    <text evidence="2 6">Belongs to the class-I pyridoxal-phosphate-dependent aminotransferase family.</text>
</comment>
<dbReference type="Proteomes" id="UP000886070">
    <property type="component" value="Unassembled WGS sequence"/>
</dbReference>
<evidence type="ECO:0000256" key="1">
    <source>
        <dbReference type="ARBA" id="ARBA00001933"/>
    </source>
</evidence>
<dbReference type="EC" id="2.6.1.-" evidence="6"/>
<proteinExistence type="inferred from homology"/>
<dbReference type="InterPro" id="IPR015421">
    <property type="entry name" value="PyrdxlP-dep_Trfase_major"/>
</dbReference>
<comment type="caution">
    <text evidence="8">The sequence shown here is derived from an EMBL/GenBank/DDBJ whole genome shotgun (WGS) entry which is preliminary data.</text>
</comment>
<dbReference type="SUPFAM" id="SSF53383">
    <property type="entry name" value="PLP-dependent transferases"/>
    <property type="match status" value="1"/>
</dbReference>
<evidence type="ECO:0000256" key="3">
    <source>
        <dbReference type="ARBA" id="ARBA00022576"/>
    </source>
</evidence>
<keyword evidence="3 6" id="KW-0032">Aminotransferase</keyword>
<dbReference type="InterPro" id="IPR015422">
    <property type="entry name" value="PyrdxlP-dep_Trfase_small"/>
</dbReference>
<evidence type="ECO:0000256" key="6">
    <source>
        <dbReference type="RuleBase" id="RU000481"/>
    </source>
</evidence>
<dbReference type="InterPro" id="IPR015424">
    <property type="entry name" value="PyrdxlP-dep_Trfase"/>
</dbReference>
<dbReference type="Pfam" id="PF00155">
    <property type="entry name" value="Aminotran_1_2"/>
    <property type="match status" value="1"/>
</dbReference>
<dbReference type="GO" id="GO:0006520">
    <property type="term" value="P:amino acid metabolic process"/>
    <property type="evidence" value="ECO:0007669"/>
    <property type="project" value="InterPro"/>
</dbReference>
<dbReference type="Gene3D" id="3.40.640.10">
    <property type="entry name" value="Type I PLP-dependent aspartate aminotransferase-like (Major domain)"/>
    <property type="match status" value="1"/>
</dbReference>
<dbReference type="AlphaFoldDB" id="A0A7V5I1P4"/>
<evidence type="ECO:0000256" key="2">
    <source>
        <dbReference type="ARBA" id="ARBA00007441"/>
    </source>
</evidence>
<dbReference type="CDD" id="cd00609">
    <property type="entry name" value="AAT_like"/>
    <property type="match status" value="1"/>
</dbReference>
<dbReference type="EMBL" id="DRTT01000138">
    <property type="protein sequence ID" value="HHF98812.1"/>
    <property type="molecule type" value="Genomic_DNA"/>
</dbReference>
<dbReference type="Gene3D" id="3.90.1150.10">
    <property type="entry name" value="Aspartate Aminotransferase, domain 1"/>
    <property type="match status" value="1"/>
</dbReference>
<comment type="cofactor">
    <cofactor evidence="1 6">
        <name>pyridoxal 5'-phosphate</name>
        <dbReference type="ChEBI" id="CHEBI:597326"/>
    </cofactor>
</comment>
<keyword evidence="4 6" id="KW-0808">Transferase</keyword>
<evidence type="ECO:0000256" key="4">
    <source>
        <dbReference type="ARBA" id="ARBA00022679"/>
    </source>
</evidence>
<dbReference type="FunFam" id="3.40.640.10:FF:000033">
    <property type="entry name" value="Aspartate aminotransferase"/>
    <property type="match status" value="1"/>
</dbReference>
<dbReference type="PANTHER" id="PTHR46383">
    <property type="entry name" value="ASPARTATE AMINOTRANSFERASE"/>
    <property type="match status" value="1"/>
</dbReference>
<name>A0A7V5I1P4_UNCAE</name>
<evidence type="ECO:0000256" key="5">
    <source>
        <dbReference type="ARBA" id="ARBA00022898"/>
    </source>
</evidence>
<dbReference type="InterPro" id="IPR004838">
    <property type="entry name" value="NHTrfase_class1_PyrdxlP-BS"/>
</dbReference>
<dbReference type="GO" id="GO:0008483">
    <property type="term" value="F:transaminase activity"/>
    <property type="evidence" value="ECO:0007669"/>
    <property type="project" value="UniProtKB-KW"/>
</dbReference>
<evidence type="ECO:0000259" key="7">
    <source>
        <dbReference type="Pfam" id="PF00155"/>
    </source>
</evidence>
<dbReference type="InterPro" id="IPR050596">
    <property type="entry name" value="AspAT/PAT-like"/>
</dbReference>
<sequence>MQKAERMQRLGTETAFEVLAKVNELKREGKNIISFCIGEPDFDTPQNIKNAAINALKEGYTHYSPSQGILPLRESIARYISRTRGIDVDPDEVVVTPGAKPIIAYSLLACVDEGDEVIYPNPGFPIYESFINFVGAKPVPLPLLEEKEFSFDPEQLEAKITDKTKMIIINSPHNPTGGTLTQKDLEFIARIAREKDIWVMSDEVYCRIIYDGEFKSIASIPGMKERTILIDGFSKTYAMTGWRLGFGVMKKDLAQDITRIQTNVNSCTTTFIQHAGIEALEGPQDDSFAMVKEFRKRRDLIWEGLNKIKGIKCLKPKGAFYIYPNVTEVCHNLGLKDSRELQEYLLYEANVAVLGRTCFGSKNEGEKEEYIRLSYATSKEDILEGLKRIKKAVER</sequence>